<proteinExistence type="predicted"/>
<protein>
    <submittedName>
        <fullName evidence="1">Fa279587-802e-4e82-8d7c-307d1041a4dc</fullName>
    </submittedName>
</protein>
<comment type="caution">
    <text evidence="1">The sequence shown here is derived from an EMBL/GenBank/DDBJ whole genome shotgun (WGS) entry which is preliminary data.</text>
</comment>
<name>A0A8H2VYU6_9HELO</name>
<accession>A0A8H2VYU6</accession>
<dbReference type="AlphaFoldDB" id="A0A8H2VYU6"/>
<evidence type="ECO:0000313" key="2">
    <source>
        <dbReference type="Proteomes" id="UP000624404"/>
    </source>
</evidence>
<keyword evidence="2" id="KW-1185">Reference proteome</keyword>
<dbReference type="Proteomes" id="UP000624404">
    <property type="component" value="Unassembled WGS sequence"/>
</dbReference>
<gene>
    <name evidence="1" type="ORF">SCLTRI_LOCUS7105</name>
</gene>
<reference evidence="1" key="1">
    <citation type="submission" date="2020-10" db="EMBL/GenBank/DDBJ databases">
        <authorList>
            <person name="Kusch S."/>
        </authorList>
    </citation>
    <scope>NUCLEOTIDE SEQUENCE</scope>
    <source>
        <strain evidence="1">SwB9</strain>
    </source>
</reference>
<sequence>MNTPHLPTNLSNRTRHMSLEFFKSRLSTRGNKCFILMIYATYMNNDDSIPSKVRYAEYLMAMDEVGRRFQLKLEDIDKSRHSRFESSLEILSMRKIRMNL</sequence>
<organism evidence="1 2">
    <name type="scientific">Sclerotinia trifoliorum</name>
    <dbReference type="NCBI Taxonomy" id="28548"/>
    <lineage>
        <taxon>Eukaryota</taxon>
        <taxon>Fungi</taxon>
        <taxon>Dikarya</taxon>
        <taxon>Ascomycota</taxon>
        <taxon>Pezizomycotina</taxon>
        <taxon>Leotiomycetes</taxon>
        <taxon>Helotiales</taxon>
        <taxon>Sclerotiniaceae</taxon>
        <taxon>Sclerotinia</taxon>
    </lineage>
</organism>
<evidence type="ECO:0000313" key="1">
    <source>
        <dbReference type="EMBL" id="CAD6447313.1"/>
    </source>
</evidence>
<dbReference type="EMBL" id="CAJHIA010000025">
    <property type="protein sequence ID" value="CAD6447313.1"/>
    <property type="molecule type" value="Genomic_DNA"/>
</dbReference>